<evidence type="ECO:0000313" key="4">
    <source>
        <dbReference type="WBParaSite" id="TCLT_0000882101-mRNA-1"/>
    </source>
</evidence>
<keyword evidence="3" id="KW-1185">Reference proteome</keyword>
<proteinExistence type="predicted"/>
<dbReference type="Proteomes" id="UP000276776">
    <property type="component" value="Unassembled WGS sequence"/>
</dbReference>
<evidence type="ECO:0000313" key="2">
    <source>
        <dbReference type="EMBL" id="VDN06393.1"/>
    </source>
</evidence>
<gene>
    <name evidence="2" type="ORF">TCLT_LOCUS8810</name>
</gene>
<dbReference type="WBParaSite" id="TCLT_0000882101-mRNA-1">
    <property type="protein sequence ID" value="TCLT_0000882101-mRNA-1"/>
    <property type="gene ID" value="TCLT_0000882101"/>
</dbReference>
<feature type="domain" description="Domain of unknown function DB" evidence="1">
    <location>
        <begin position="131"/>
        <end position="236"/>
    </location>
</feature>
<dbReference type="STRING" id="103827.A0A0N5D6Z5"/>
<dbReference type="InterPro" id="IPR002602">
    <property type="entry name" value="DB"/>
</dbReference>
<dbReference type="AlphaFoldDB" id="A0A0N5D6Z5"/>
<dbReference type="OrthoDB" id="5829006at2759"/>
<organism evidence="4">
    <name type="scientific">Thelazia callipaeda</name>
    <name type="common">Oriental eyeworm</name>
    <name type="synonym">Parasitic nematode</name>
    <dbReference type="NCBI Taxonomy" id="103827"/>
    <lineage>
        <taxon>Eukaryota</taxon>
        <taxon>Metazoa</taxon>
        <taxon>Ecdysozoa</taxon>
        <taxon>Nematoda</taxon>
        <taxon>Chromadorea</taxon>
        <taxon>Rhabditida</taxon>
        <taxon>Spirurina</taxon>
        <taxon>Spiruromorpha</taxon>
        <taxon>Thelazioidea</taxon>
        <taxon>Thelaziidae</taxon>
        <taxon>Thelazia</taxon>
    </lineage>
</organism>
<sequence length="242" mass="28241">MENNGNSIAQGQMEFPPRKIMESDAMMHVWLVQIIAFAFFENGLGEFRSRCNILHYKHCCNPTIYNICFDKCHFWAAQNCFSGIKTQLDSVLSNPVHAREVLSVLKECGTLDSEFIPCIHKETADRIFYDCCQLYIEPECHDLCRYEIKQSVAHSTLMKIIRAKKCPIKSIFAILYCASQNRDNRLCCRQFGLASPKLNVGKRCLRMCDPYQYDMSRLQEDDIFCLNFWDIIMFCHYAGLRY</sequence>
<name>A0A0N5D6Z5_THECL</name>
<dbReference type="PANTHER" id="PTHR21679">
    <property type="entry name" value="DOMAIN OF UNKNOWN FUNCTION DB DOMAIN-CONTAINING PROTEIN-RELATED"/>
    <property type="match status" value="1"/>
</dbReference>
<evidence type="ECO:0000313" key="3">
    <source>
        <dbReference type="Proteomes" id="UP000276776"/>
    </source>
</evidence>
<reference evidence="2 3" key="2">
    <citation type="submission" date="2018-11" db="EMBL/GenBank/DDBJ databases">
        <authorList>
            <consortium name="Pathogen Informatics"/>
        </authorList>
    </citation>
    <scope>NUCLEOTIDE SEQUENCE [LARGE SCALE GENOMIC DNA]</scope>
</reference>
<dbReference type="Pfam" id="PF01682">
    <property type="entry name" value="DB"/>
    <property type="match status" value="1"/>
</dbReference>
<evidence type="ECO:0000259" key="1">
    <source>
        <dbReference type="Pfam" id="PF01682"/>
    </source>
</evidence>
<dbReference type="EMBL" id="UYYF01004686">
    <property type="protein sequence ID" value="VDN06393.1"/>
    <property type="molecule type" value="Genomic_DNA"/>
</dbReference>
<protein>
    <submittedName>
        <fullName evidence="4">DB domain-containing protein</fullName>
    </submittedName>
</protein>
<accession>A0A0N5D6Z5</accession>
<reference evidence="4" key="1">
    <citation type="submission" date="2017-02" db="UniProtKB">
        <authorList>
            <consortium name="WormBaseParasite"/>
        </authorList>
    </citation>
    <scope>IDENTIFICATION</scope>
</reference>
<dbReference type="OMA" id="CHHGGLR"/>